<gene>
    <name evidence="1" type="ORF">H7U12_13120</name>
</gene>
<protein>
    <submittedName>
        <fullName evidence="1">Uncharacterized protein</fullName>
    </submittedName>
</protein>
<accession>A0ABR6VTW7</accession>
<comment type="caution">
    <text evidence="1">The sequence shown here is derived from an EMBL/GenBank/DDBJ whole genome shotgun (WGS) entry which is preliminary data.</text>
</comment>
<organism evidence="1 2">
    <name type="scientific">Rufibacter sediminis</name>
    <dbReference type="NCBI Taxonomy" id="2762756"/>
    <lineage>
        <taxon>Bacteria</taxon>
        <taxon>Pseudomonadati</taxon>
        <taxon>Bacteroidota</taxon>
        <taxon>Cytophagia</taxon>
        <taxon>Cytophagales</taxon>
        <taxon>Hymenobacteraceae</taxon>
        <taxon>Rufibacter</taxon>
    </lineage>
</organism>
<reference evidence="1 2" key="1">
    <citation type="journal article" date="2019" name="Int. J. Syst. Evol. Microbiol.">
        <title>Rufibacter sediminis sp. nov., isolated from freshwater lake sediment.</title>
        <authorList>
            <person name="Qu J.H."/>
            <person name="Zhang L.J."/>
            <person name="Fu Y.H."/>
            <person name="Li H.F."/>
        </authorList>
    </citation>
    <scope>NUCLEOTIDE SEQUENCE [LARGE SCALE GENOMIC DNA]</scope>
    <source>
        <strain evidence="1 2">H-1</strain>
    </source>
</reference>
<dbReference type="EMBL" id="JACOAF010000030">
    <property type="protein sequence ID" value="MBC3540628.1"/>
    <property type="molecule type" value="Genomic_DNA"/>
</dbReference>
<keyword evidence="2" id="KW-1185">Reference proteome</keyword>
<proteinExistence type="predicted"/>
<dbReference type="Proteomes" id="UP000659698">
    <property type="component" value="Unassembled WGS sequence"/>
</dbReference>
<evidence type="ECO:0000313" key="2">
    <source>
        <dbReference type="Proteomes" id="UP000659698"/>
    </source>
</evidence>
<name>A0ABR6VTW7_9BACT</name>
<sequence length="85" mass="9760">MIAMQDRLENISADFHDVDMFLVSLAEQCHSKIEEFKHELKIAEDPFDGNKQMPGYSFSKVRVRKIVKKQKTTATEELDLFGGTP</sequence>
<evidence type="ECO:0000313" key="1">
    <source>
        <dbReference type="EMBL" id="MBC3540628.1"/>
    </source>
</evidence>